<keyword evidence="5" id="KW-0812">Transmembrane</keyword>
<reference evidence="10" key="1">
    <citation type="journal article" date="2019" name="Int. J. Syst. Evol. Microbiol.">
        <title>The Global Catalogue of Microorganisms (GCM) 10K type strain sequencing project: providing services to taxonomists for standard genome sequencing and annotation.</title>
        <authorList>
            <consortium name="The Broad Institute Genomics Platform"/>
            <consortium name="The Broad Institute Genome Sequencing Center for Infectious Disease"/>
            <person name="Wu L."/>
            <person name="Ma J."/>
        </authorList>
    </citation>
    <scope>NUCLEOTIDE SEQUENCE [LARGE SCALE GENOMIC DNA]</scope>
    <source>
        <strain evidence="10">CCUG 55608</strain>
    </source>
</reference>
<evidence type="ECO:0000256" key="8">
    <source>
        <dbReference type="SAM" id="SignalP"/>
    </source>
</evidence>
<dbReference type="Pfam" id="PF02321">
    <property type="entry name" value="OEP"/>
    <property type="match status" value="2"/>
</dbReference>
<feature type="chain" id="PRO_5047541226" evidence="8">
    <location>
        <begin position="33"/>
        <end position="506"/>
    </location>
</feature>
<dbReference type="InterPro" id="IPR051906">
    <property type="entry name" value="TolC-like"/>
</dbReference>
<comment type="similarity">
    <text evidence="2">Belongs to the outer membrane factor (OMF) (TC 1.B.17) family.</text>
</comment>
<dbReference type="Gene3D" id="1.20.1600.10">
    <property type="entry name" value="Outer membrane efflux proteins (OEP)"/>
    <property type="match status" value="1"/>
</dbReference>
<dbReference type="PANTHER" id="PTHR30026">
    <property type="entry name" value="OUTER MEMBRANE PROTEIN TOLC"/>
    <property type="match status" value="1"/>
</dbReference>
<evidence type="ECO:0000256" key="1">
    <source>
        <dbReference type="ARBA" id="ARBA00004442"/>
    </source>
</evidence>
<keyword evidence="7" id="KW-0998">Cell outer membrane</keyword>
<organism evidence="9 10">
    <name type="scientific">Larkinella insperata</name>
    <dbReference type="NCBI Taxonomy" id="332158"/>
    <lineage>
        <taxon>Bacteria</taxon>
        <taxon>Pseudomonadati</taxon>
        <taxon>Bacteroidota</taxon>
        <taxon>Cytophagia</taxon>
        <taxon>Cytophagales</taxon>
        <taxon>Spirosomataceae</taxon>
        <taxon>Larkinella</taxon>
    </lineage>
</organism>
<dbReference type="SUPFAM" id="SSF56954">
    <property type="entry name" value="Outer membrane efflux proteins (OEP)"/>
    <property type="match status" value="1"/>
</dbReference>
<gene>
    <name evidence="9" type="ORF">ACFQ4C_12340</name>
</gene>
<evidence type="ECO:0000313" key="9">
    <source>
        <dbReference type="EMBL" id="MFD1141907.1"/>
    </source>
</evidence>
<dbReference type="RefSeq" id="WP_265992413.1">
    <property type="nucleotide sequence ID" value="NZ_CP110973.1"/>
</dbReference>
<evidence type="ECO:0000256" key="7">
    <source>
        <dbReference type="ARBA" id="ARBA00023237"/>
    </source>
</evidence>
<evidence type="ECO:0000256" key="6">
    <source>
        <dbReference type="ARBA" id="ARBA00023136"/>
    </source>
</evidence>
<keyword evidence="4" id="KW-1134">Transmembrane beta strand</keyword>
<evidence type="ECO:0000313" key="10">
    <source>
        <dbReference type="Proteomes" id="UP001597116"/>
    </source>
</evidence>
<dbReference type="Proteomes" id="UP001597116">
    <property type="component" value="Unassembled WGS sequence"/>
</dbReference>
<keyword evidence="3" id="KW-0813">Transport</keyword>
<sequence>MKRFTTNKGPVNRFRLTILASLLGLSVHVADAQTTVQNTPAAASSTGSTVYSLRQCVEIALQNNIQARRGQLQVESSDLQLRQSRLNLLPNASFGANQSLSGGGRQIDPFTNTVIPQQSVSSSNYQLNSSLTIFNGFSQRNTIKQYDLARDASQKELLATNNTVALTVVQSYLNVLTYQEQLEIARGQVATTRGQLERTEKLVNAGTLAEAQLFDLRAQVANDELAIVTAQNNLDLAKLALLQAMNVPGGQNIDVERMEVPDPTFSPYSATAQQVYNIALENMPDIQGADLRVRSAAAGVEVAKGALYPSLTLNASLYTFVSSTNRQSSRDTSRVTQQQIPGQFILVNGIQEPIFQTVYGSNSSRVGFVDQVTNNLNRSLSVSLRIPIFTNFQSRNQITTAKIQQQTAELNAQNARLTLRQNIETAYTNMLAGANRFRATSIQVESLEQAFRAAESRFNAGALNSVDYNIAKNNLDKARANLVQAKFDYIFRTKILDFYQNKPLSF</sequence>
<evidence type="ECO:0000256" key="2">
    <source>
        <dbReference type="ARBA" id="ARBA00007613"/>
    </source>
</evidence>
<feature type="signal peptide" evidence="8">
    <location>
        <begin position="1"/>
        <end position="32"/>
    </location>
</feature>
<keyword evidence="8" id="KW-0732">Signal</keyword>
<evidence type="ECO:0000256" key="5">
    <source>
        <dbReference type="ARBA" id="ARBA00022692"/>
    </source>
</evidence>
<evidence type="ECO:0000256" key="4">
    <source>
        <dbReference type="ARBA" id="ARBA00022452"/>
    </source>
</evidence>
<comment type="caution">
    <text evidence="9">The sequence shown here is derived from an EMBL/GenBank/DDBJ whole genome shotgun (WGS) entry which is preliminary data.</text>
</comment>
<dbReference type="InterPro" id="IPR003423">
    <property type="entry name" value="OMP_efflux"/>
</dbReference>
<evidence type="ECO:0000256" key="3">
    <source>
        <dbReference type="ARBA" id="ARBA00022448"/>
    </source>
</evidence>
<protein>
    <submittedName>
        <fullName evidence="9">TolC family protein</fullName>
    </submittedName>
</protein>
<keyword evidence="10" id="KW-1185">Reference proteome</keyword>
<dbReference type="EMBL" id="JBHTLP010000008">
    <property type="protein sequence ID" value="MFD1141907.1"/>
    <property type="molecule type" value="Genomic_DNA"/>
</dbReference>
<proteinExistence type="inferred from homology"/>
<name>A0ABW3Q951_9BACT</name>
<accession>A0ABW3Q951</accession>
<comment type="subcellular location">
    <subcellularLocation>
        <location evidence="1">Cell outer membrane</location>
    </subcellularLocation>
</comment>
<keyword evidence="6" id="KW-0472">Membrane</keyword>
<dbReference type="PANTHER" id="PTHR30026:SF20">
    <property type="entry name" value="OUTER MEMBRANE PROTEIN TOLC"/>
    <property type="match status" value="1"/>
</dbReference>